<keyword evidence="3" id="KW-1185">Reference proteome</keyword>
<proteinExistence type="predicted"/>
<feature type="transmembrane region" description="Helical" evidence="1">
    <location>
        <begin position="104"/>
        <end position="123"/>
    </location>
</feature>
<gene>
    <name evidence="2" type="ORF">EK403_12990</name>
</gene>
<accession>A0A4Q0MHH2</accession>
<dbReference type="InterPro" id="IPR052712">
    <property type="entry name" value="Acid_resist_chaperone_HdeD"/>
</dbReference>
<organism evidence="2 3">
    <name type="scientific">Hansschlegelia zhihuaiae</name>
    <dbReference type="NCBI Taxonomy" id="405005"/>
    <lineage>
        <taxon>Bacteria</taxon>
        <taxon>Pseudomonadati</taxon>
        <taxon>Pseudomonadota</taxon>
        <taxon>Alphaproteobacteria</taxon>
        <taxon>Hyphomicrobiales</taxon>
        <taxon>Methylopilaceae</taxon>
        <taxon>Hansschlegelia</taxon>
    </lineage>
</organism>
<evidence type="ECO:0000313" key="2">
    <source>
        <dbReference type="EMBL" id="RXF72753.1"/>
    </source>
</evidence>
<dbReference type="PANTHER" id="PTHR34989">
    <property type="entry name" value="PROTEIN HDED"/>
    <property type="match status" value="1"/>
</dbReference>
<dbReference type="OrthoDB" id="193343at2"/>
<reference evidence="2 3" key="1">
    <citation type="submission" date="2018-12" db="EMBL/GenBank/DDBJ databases">
        <title>bacterium Hansschlegelia zhihuaiae S113.</title>
        <authorList>
            <person name="He J."/>
        </authorList>
    </citation>
    <scope>NUCLEOTIDE SEQUENCE [LARGE SCALE GENOMIC DNA]</scope>
    <source>
        <strain evidence="2 3">S 113</strain>
    </source>
</reference>
<feature type="transmembrane region" description="Helical" evidence="1">
    <location>
        <begin position="45"/>
        <end position="66"/>
    </location>
</feature>
<feature type="transmembrane region" description="Helical" evidence="1">
    <location>
        <begin position="162"/>
        <end position="182"/>
    </location>
</feature>
<dbReference type="RefSeq" id="WP_128777914.1">
    <property type="nucleotide sequence ID" value="NZ_RYFI01000012.1"/>
</dbReference>
<name>A0A4Q0MHH2_9HYPH</name>
<sequence length="191" mass="20529">MSDFAHKWAESIALPFAQRWWVVALRGLFALLFGMIALLAPGATILSLVLLFAAYAFVDGVAELFLAAQCVRAGWRRWLPLLVGGLASIAAAVVALLWPGLTAIVFVLLLAAWSFVSGVMMIASAFRLDASHGKVWFILAGVASILFGLALVVAPLLGAVVLTWWIGVYALILSGALFAMAYRLRSRRLKG</sequence>
<keyword evidence="1" id="KW-1133">Transmembrane helix</keyword>
<dbReference type="GO" id="GO:0005886">
    <property type="term" value="C:plasma membrane"/>
    <property type="evidence" value="ECO:0007669"/>
    <property type="project" value="TreeGrafter"/>
</dbReference>
<dbReference type="Pfam" id="PF03729">
    <property type="entry name" value="DUF308"/>
    <property type="match status" value="1"/>
</dbReference>
<comment type="caution">
    <text evidence="2">The sequence shown here is derived from an EMBL/GenBank/DDBJ whole genome shotgun (WGS) entry which is preliminary data.</text>
</comment>
<dbReference type="InterPro" id="IPR005325">
    <property type="entry name" value="DUF308_memb"/>
</dbReference>
<feature type="transmembrane region" description="Helical" evidence="1">
    <location>
        <begin position="78"/>
        <end position="98"/>
    </location>
</feature>
<evidence type="ECO:0000256" key="1">
    <source>
        <dbReference type="SAM" id="Phobius"/>
    </source>
</evidence>
<feature type="transmembrane region" description="Helical" evidence="1">
    <location>
        <begin position="20"/>
        <end position="39"/>
    </location>
</feature>
<evidence type="ECO:0000313" key="3">
    <source>
        <dbReference type="Proteomes" id="UP000289708"/>
    </source>
</evidence>
<dbReference type="Proteomes" id="UP000289708">
    <property type="component" value="Unassembled WGS sequence"/>
</dbReference>
<dbReference type="AlphaFoldDB" id="A0A4Q0MHH2"/>
<protein>
    <submittedName>
        <fullName evidence="2">HdeD family acid-resistance protein</fullName>
    </submittedName>
</protein>
<feature type="transmembrane region" description="Helical" evidence="1">
    <location>
        <begin position="135"/>
        <end position="156"/>
    </location>
</feature>
<dbReference type="PANTHER" id="PTHR34989:SF1">
    <property type="entry name" value="PROTEIN HDED"/>
    <property type="match status" value="1"/>
</dbReference>
<keyword evidence="1" id="KW-0812">Transmembrane</keyword>
<dbReference type="EMBL" id="RYFI01000012">
    <property type="protein sequence ID" value="RXF72753.1"/>
    <property type="molecule type" value="Genomic_DNA"/>
</dbReference>
<keyword evidence="1" id="KW-0472">Membrane</keyword>